<evidence type="ECO:0000256" key="3">
    <source>
        <dbReference type="ARBA" id="ARBA00023082"/>
    </source>
</evidence>
<reference evidence="9" key="1">
    <citation type="journal article" date="2019" name="Int. J. Syst. Evol. Microbiol.">
        <title>The Global Catalogue of Microorganisms (GCM) 10K type strain sequencing project: providing services to taxonomists for standard genome sequencing and annotation.</title>
        <authorList>
            <consortium name="The Broad Institute Genomics Platform"/>
            <consortium name="The Broad Institute Genome Sequencing Center for Infectious Disease"/>
            <person name="Wu L."/>
            <person name="Ma J."/>
        </authorList>
    </citation>
    <scope>NUCLEOTIDE SEQUENCE [LARGE SCALE GENOMIC DNA]</scope>
    <source>
        <strain evidence="9">JCM 17687</strain>
    </source>
</reference>
<dbReference type="PANTHER" id="PTHR43133">
    <property type="entry name" value="RNA POLYMERASE ECF-TYPE SIGMA FACTO"/>
    <property type="match status" value="1"/>
</dbReference>
<keyword evidence="9" id="KW-1185">Reference proteome</keyword>
<dbReference type="PANTHER" id="PTHR43133:SF50">
    <property type="entry name" value="ECF RNA POLYMERASE SIGMA FACTOR SIGM"/>
    <property type="match status" value="1"/>
</dbReference>
<dbReference type="InterPro" id="IPR036388">
    <property type="entry name" value="WH-like_DNA-bd_sf"/>
</dbReference>
<evidence type="ECO:0000313" key="9">
    <source>
        <dbReference type="Proteomes" id="UP001500427"/>
    </source>
</evidence>
<comment type="similarity">
    <text evidence="1">Belongs to the sigma-70 factor family. ECF subfamily.</text>
</comment>
<sequence length="181" mass="20181">MATEQVRAGQRTPGAREQALTGLFRSHCVELVRLAYVLLGDRGRAEEAVQEVYLSLFRAWPPRNEGSALAYLRAGVINQCRSDQRRAVRARRGDPLLRASLTWGQPTSDAAAEAVAHDEAGRLAEQVRQLPRRQREVITCRYYLQLSEKETAALLEIGVGSVKRHAHRGLATLQARLEGSR</sequence>
<dbReference type="Pfam" id="PF04542">
    <property type="entry name" value="Sigma70_r2"/>
    <property type="match status" value="1"/>
</dbReference>
<dbReference type="Pfam" id="PF08281">
    <property type="entry name" value="Sigma70_r4_2"/>
    <property type="match status" value="1"/>
</dbReference>
<proteinExistence type="inferred from homology"/>
<dbReference type="InterPro" id="IPR013249">
    <property type="entry name" value="RNA_pol_sigma70_r4_t2"/>
</dbReference>
<dbReference type="SUPFAM" id="SSF88946">
    <property type="entry name" value="Sigma2 domain of RNA polymerase sigma factors"/>
    <property type="match status" value="1"/>
</dbReference>
<accession>A0ABP9JLZ2</accession>
<name>A0ABP9JLZ2_9MICO</name>
<evidence type="ECO:0000256" key="4">
    <source>
        <dbReference type="ARBA" id="ARBA00023125"/>
    </source>
</evidence>
<keyword evidence="2" id="KW-0805">Transcription regulation</keyword>
<evidence type="ECO:0000259" key="7">
    <source>
        <dbReference type="Pfam" id="PF08281"/>
    </source>
</evidence>
<feature type="domain" description="RNA polymerase sigma-70 region 2" evidence="6">
    <location>
        <begin position="23"/>
        <end position="88"/>
    </location>
</feature>
<evidence type="ECO:0000256" key="1">
    <source>
        <dbReference type="ARBA" id="ARBA00010641"/>
    </source>
</evidence>
<gene>
    <name evidence="8" type="ORF">GCM10023258_37880</name>
</gene>
<protein>
    <submittedName>
        <fullName evidence="8">SigE family RNA polymerase sigma factor</fullName>
    </submittedName>
</protein>
<evidence type="ECO:0000313" key="8">
    <source>
        <dbReference type="EMBL" id="GAA5035711.1"/>
    </source>
</evidence>
<dbReference type="InterPro" id="IPR039425">
    <property type="entry name" value="RNA_pol_sigma-70-like"/>
</dbReference>
<dbReference type="InterPro" id="IPR013325">
    <property type="entry name" value="RNA_pol_sigma_r2"/>
</dbReference>
<organism evidence="8 9">
    <name type="scientific">Terrabacter aeriphilus</name>
    <dbReference type="NCBI Taxonomy" id="515662"/>
    <lineage>
        <taxon>Bacteria</taxon>
        <taxon>Bacillati</taxon>
        <taxon>Actinomycetota</taxon>
        <taxon>Actinomycetes</taxon>
        <taxon>Micrococcales</taxon>
        <taxon>Intrasporangiaceae</taxon>
        <taxon>Terrabacter</taxon>
    </lineage>
</organism>
<keyword evidence="3" id="KW-0731">Sigma factor</keyword>
<dbReference type="Gene3D" id="1.10.1740.10">
    <property type="match status" value="1"/>
</dbReference>
<evidence type="ECO:0000259" key="6">
    <source>
        <dbReference type="Pfam" id="PF04542"/>
    </source>
</evidence>
<keyword evidence="5" id="KW-0804">Transcription</keyword>
<evidence type="ECO:0000256" key="5">
    <source>
        <dbReference type="ARBA" id="ARBA00023163"/>
    </source>
</evidence>
<keyword evidence="4" id="KW-0238">DNA-binding</keyword>
<dbReference type="CDD" id="cd06171">
    <property type="entry name" value="Sigma70_r4"/>
    <property type="match status" value="1"/>
</dbReference>
<dbReference type="Gene3D" id="1.10.10.10">
    <property type="entry name" value="Winged helix-like DNA-binding domain superfamily/Winged helix DNA-binding domain"/>
    <property type="match status" value="1"/>
</dbReference>
<dbReference type="RefSeq" id="WP_345509089.1">
    <property type="nucleotide sequence ID" value="NZ_BAABIW010000028.1"/>
</dbReference>
<comment type="caution">
    <text evidence="8">The sequence shown here is derived from an EMBL/GenBank/DDBJ whole genome shotgun (WGS) entry which is preliminary data.</text>
</comment>
<dbReference type="InterPro" id="IPR013324">
    <property type="entry name" value="RNA_pol_sigma_r3/r4-like"/>
</dbReference>
<dbReference type="EMBL" id="BAABIW010000028">
    <property type="protein sequence ID" value="GAA5035711.1"/>
    <property type="molecule type" value="Genomic_DNA"/>
</dbReference>
<evidence type="ECO:0000256" key="2">
    <source>
        <dbReference type="ARBA" id="ARBA00023015"/>
    </source>
</evidence>
<dbReference type="InterPro" id="IPR014284">
    <property type="entry name" value="RNA_pol_sigma-70_dom"/>
</dbReference>
<dbReference type="InterPro" id="IPR007627">
    <property type="entry name" value="RNA_pol_sigma70_r2"/>
</dbReference>
<dbReference type="NCBIfam" id="TIGR02937">
    <property type="entry name" value="sigma70-ECF"/>
    <property type="match status" value="1"/>
</dbReference>
<feature type="domain" description="RNA polymerase sigma factor 70 region 4 type 2" evidence="7">
    <location>
        <begin position="122"/>
        <end position="173"/>
    </location>
</feature>
<dbReference type="Proteomes" id="UP001500427">
    <property type="component" value="Unassembled WGS sequence"/>
</dbReference>
<dbReference type="SUPFAM" id="SSF88659">
    <property type="entry name" value="Sigma3 and sigma4 domains of RNA polymerase sigma factors"/>
    <property type="match status" value="1"/>
</dbReference>